<dbReference type="FunFam" id="2.60.40.10:FF:000034">
    <property type="entry name" value="Titin isoform A"/>
    <property type="match status" value="1"/>
</dbReference>
<accession>A0A3B1KAY0</accession>
<evidence type="ECO:0000313" key="5">
    <source>
        <dbReference type="Ensembl" id="ENSAMXP00000051588.1"/>
    </source>
</evidence>
<dbReference type="InterPro" id="IPR013783">
    <property type="entry name" value="Ig-like_fold"/>
</dbReference>
<reference evidence="6" key="2">
    <citation type="journal article" date="2014" name="Nat. Commun.">
        <title>The cavefish genome reveals candidate genes for eye loss.</title>
        <authorList>
            <person name="McGaugh S.E."/>
            <person name="Gross J.B."/>
            <person name="Aken B."/>
            <person name="Blin M."/>
            <person name="Borowsky R."/>
            <person name="Chalopin D."/>
            <person name="Hinaux H."/>
            <person name="Jeffery W.R."/>
            <person name="Keene A."/>
            <person name="Ma L."/>
            <person name="Minx P."/>
            <person name="Murphy D."/>
            <person name="O'Quin K.E."/>
            <person name="Retaux S."/>
            <person name="Rohner N."/>
            <person name="Searle S.M."/>
            <person name="Stahl B.A."/>
            <person name="Tabin C."/>
            <person name="Volff J.N."/>
            <person name="Yoshizawa M."/>
            <person name="Warren W.C."/>
        </authorList>
    </citation>
    <scope>NUCLEOTIDE SEQUENCE [LARGE SCALE GENOMIC DNA]</scope>
    <source>
        <strain evidence="6">female</strain>
    </source>
</reference>
<dbReference type="FunFam" id="2.60.40.10:FF:000003">
    <property type="entry name" value="Titin isoform E"/>
    <property type="match status" value="1"/>
</dbReference>
<feature type="domain" description="Fibronectin type-III" evidence="4">
    <location>
        <begin position="1"/>
        <end position="60"/>
    </location>
</feature>
<dbReference type="GO" id="GO:0008307">
    <property type="term" value="F:structural constituent of muscle"/>
    <property type="evidence" value="ECO:0007669"/>
    <property type="project" value="TreeGrafter"/>
</dbReference>
<proteinExistence type="predicted"/>
<feature type="domain" description="Fibronectin type-III" evidence="4">
    <location>
        <begin position="160"/>
        <end position="255"/>
    </location>
</feature>
<dbReference type="PANTHER" id="PTHR14340">
    <property type="entry name" value="MICROFIBRIL-ASSOCIATED GLYCOPROTEIN 3"/>
    <property type="match status" value="1"/>
</dbReference>
<dbReference type="Proteomes" id="UP000018467">
    <property type="component" value="Unassembled WGS sequence"/>
</dbReference>
<keyword evidence="1" id="KW-0677">Repeat</keyword>
<evidence type="ECO:0000259" key="4">
    <source>
        <dbReference type="PROSITE" id="PS50853"/>
    </source>
</evidence>
<evidence type="ECO:0008006" key="7">
    <source>
        <dbReference type="Google" id="ProtNLM"/>
    </source>
</evidence>
<dbReference type="InterPro" id="IPR013098">
    <property type="entry name" value="Ig_I-set"/>
</dbReference>
<dbReference type="Gene3D" id="2.60.40.10">
    <property type="entry name" value="Immunoglobulins"/>
    <property type="match status" value="4"/>
</dbReference>
<protein>
    <recommendedName>
        <fullName evidence="7">Titin</fullName>
    </recommendedName>
</protein>
<dbReference type="SUPFAM" id="SSF48726">
    <property type="entry name" value="Immunoglobulin"/>
    <property type="match status" value="1"/>
</dbReference>
<dbReference type="InterPro" id="IPR007110">
    <property type="entry name" value="Ig-like_dom"/>
</dbReference>
<keyword evidence="2" id="KW-0393">Immunoglobulin domain</keyword>
<keyword evidence="6" id="KW-1185">Reference proteome</keyword>
<dbReference type="InterPro" id="IPR036179">
    <property type="entry name" value="Ig-like_dom_sf"/>
</dbReference>
<dbReference type="Ensembl" id="ENSAMXT00000053751.1">
    <property type="protein sequence ID" value="ENSAMXP00000051588.1"/>
    <property type="gene ID" value="ENSAMXG00000039670.1"/>
</dbReference>
<name>A0A3B1KAY0_ASTMX</name>
<dbReference type="GeneTree" id="ENSGT01110000267173"/>
<dbReference type="GO" id="GO:0048738">
    <property type="term" value="P:cardiac muscle tissue development"/>
    <property type="evidence" value="ECO:0007669"/>
    <property type="project" value="TreeGrafter"/>
</dbReference>
<dbReference type="CDD" id="cd00063">
    <property type="entry name" value="FN3"/>
    <property type="match status" value="3"/>
</dbReference>
<dbReference type="SMART" id="SM00409">
    <property type="entry name" value="IG"/>
    <property type="match status" value="1"/>
</dbReference>
<dbReference type="GO" id="GO:0045214">
    <property type="term" value="P:sarcomere organization"/>
    <property type="evidence" value="ECO:0007669"/>
    <property type="project" value="TreeGrafter"/>
</dbReference>
<reference evidence="5" key="4">
    <citation type="submission" date="2025-09" db="UniProtKB">
        <authorList>
            <consortium name="Ensembl"/>
        </authorList>
    </citation>
    <scope>IDENTIFICATION</scope>
</reference>
<dbReference type="SMART" id="SM00060">
    <property type="entry name" value="FN3"/>
    <property type="match status" value="3"/>
</dbReference>
<reference evidence="6" key="1">
    <citation type="submission" date="2013-03" db="EMBL/GenBank/DDBJ databases">
        <authorList>
            <person name="Jeffery W."/>
            <person name="Warren W."/>
            <person name="Wilson R.K."/>
        </authorList>
    </citation>
    <scope>NUCLEOTIDE SEQUENCE</scope>
    <source>
        <strain evidence="6">female</strain>
    </source>
</reference>
<organism evidence="5 6">
    <name type="scientific">Astyanax mexicanus</name>
    <name type="common">Blind cave fish</name>
    <name type="synonym">Astyanax fasciatus mexicanus</name>
    <dbReference type="NCBI Taxonomy" id="7994"/>
    <lineage>
        <taxon>Eukaryota</taxon>
        <taxon>Metazoa</taxon>
        <taxon>Chordata</taxon>
        <taxon>Craniata</taxon>
        <taxon>Vertebrata</taxon>
        <taxon>Euteleostomi</taxon>
        <taxon>Actinopterygii</taxon>
        <taxon>Neopterygii</taxon>
        <taxon>Teleostei</taxon>
        <taxon>Ostariophysi</taxon>
        <taxon>Characiformes</taxon>
        <taxon>Characoidei</taxon>
        <taxon>Acestrorhamphidae</taxon>
        <taxon>Acestrorhamphinae</taxon>
        <taxon>Astyanax</taxon>
    </lineage>
</organism>
<dbReference type="GO" id="GO:0031430">
    <property type="term" value="C:M band"/>
    <property type="evidence" value="ECO:0007669"/>
    <property type="project" value="TreeGrafter"/>
</dbReference>
<dbReference type="SUPFAM" id="SSF49265">
    <property type="entry name" value="Fibronectin type III"/>
    <property type="match status" value="2"/>
</dbReference>
<dbReference type="PRINTS" id="PR00014">
    <property type="entry name" value="FNTYPEIII"/>
</dbReference>
<sequence>MCKASLEEWHRVNTQTCIQTRYTVTDLEPGEEYKFRVCAVNGAGKGETSEIPNAVQALDRLTSPEIDIDADFKQTHIVKNGGTVTLHIPFRGKPAPLATWTKADGELGVMVDINTTETFSTLTIENCTRYDAGKYTLSLENNSGRKAITLTVKVLDTPGPPGPISFKDVTRGALTLMWDAPSNDGGARVHHYIVEKREASRLSWQELSLKCSRQILRVTNLAVGVAYFFRVIAENQYGQGEPYEMSEPIIATEEPAPPKRLDVIDTTATTLIPCKTAPKVTWKNVLFFIFTVPPSPPTRPDVVSVSATTIAIKWDVPYHDGGSQVTGYWIEKKERNTILWVRENKIPCLECHYKVSTLIEGLEYQFRVYAMNIAGLSKASEASRPVLALNPVGMYYFNNY</sequence>
<evidence type="ECO:0000313" key="6">
    <source>
        <dbReference type="Proteomes" id="UP000018467"/>
    </source>
</evidence>
<dbReference type="PROSITE" id="PS50853">
    <property type="entry name" value="FN3"/>
    <property type="match status" value="3"/>
</dbReference>
<dbReference type="AlphaFoldDB" id="A0A3B1KAY0"/>
<dbReference type="CDD" id="cd05748">
    <property type="entry name" value="Ig_Titin_like"/>
    <property type="match status" value="1"/>
</dbReference>
<dbReference type="PROSITE" id="PS50835">
    <property type="entry name" value="IG_LIKE"/>
    <property type="match status" value="1"/>
</dbReference>
<feature type="domain" description="Fibronectin type-III" evidence="4">
    <location>
        <begin position="296"/>
        <end position="391"/>
    </location>
</feature>
<evidence type="ECO:0000259" key="3">
    <source>
        <dbReference type="PROSITE" id="PS50835"/>
    </source>
</evidence>
<reference evidence="5" key="3">
    <citation type="submission" date="2025-08" db="UniProtKB">
        <authorList>
            <consortium name="Ensembl"/>
        </authorList>
    </citation>
    <scope>IDENTIFICATION</scope>
</reference>
<feature type="domain" description="Ig-like" evidence="3">
    <location>
        <begin position="64"/>
        <end position="153"/>
    </location>
</feature>
<evidence type="ECO:0000256" key="1">
    <source>
        <dbReference type="ARBA" id="ARBA00022737"/>
    </source>
</evidence>
<dbReference type="Pfam" id="PF00041">
    <property type="entry name" value="fn3"/>
    <property type="match status" value="3"/>
</dbReference>
<dbReference type="FunFam" id="2.60.40.10:FF:000002">
    <property type="entry name" value="Titin a"/>
    <property type="match status" value="1"/>
</dbReference>
<dbReference type="InterPro" id="IPR003961">
    <property type="entry name" value="FN3_dom"/>
</dbReference>
<evidence type="ECO:0000256" key="2">
    <source>
        <dbReference type="ARBA" id="ARBA00023319"/>
    </source>
</evidence>
<dbReference type="InterPro" id="IPR036116">
    <property type="entry name" value="FN3_sf"/>
</dbReference>
<dbReference type="InterPro" id="IPR003599">
    <property type="entry name" value="Ig_sub"/>
</dbReference>
<dbReference type="Pfam" id="PF07679">
    <property type="entry name" value="I-set"/>
    <property type="match status" value="1"/>
</dbReference>
<dbReference type="PANTHER" id="PTHR14340:SF13">
    <property type="entry name" value="TITIN"/>
    <property type="match status" value="1"/>
</dbReference>
<dbReference type="Bgee" id="ENSAMXG00000039670">
    <property type="expression patterns" value="Expressed in muscle tissue and 9 other cell types or tissues"/>
</dbReference>